<organism evidence="2 3">
    <name type="scientific">Corchorus olitorius</name>
    <dbReference type="NCBI Taxonomy" id="93759"/>
    <lineage>
        <taxon>Eukaryota</taxon>
        <taxon>Viridiplantae</taxon>
        <taxon>Streptophyta</taxon>
        <taxon>Embryophyta</taxon>
        <taxon>Tracheophyta</taxon>
        <taxon>Spermatophyta</taxon>
        <taxon>Magnoliopsida</taxon>
        <taxon>eudicotyledons</taxon>
        <taxon>Gunneridae</taxon>
        <taxon>Pentapetalae</taxon>
        <taxon>rosids</taxon>
        <taxon>malvids</taxon>
        <taxon>Malvales</taxon>
        <taxon>Malvaceae</taxon>
        <taxon>Grewioideae</taxon>
        <taxon>Apeibeae</taxon>
        <taxon>Corchorus</taxon>
    </lineage>
</organism>
<dbReference type="Proteomes" id="UP000187203">
    <property type="component" value="Unassembled WGS sequence"/>
</dbReference>
<dbReference type="AlphaFoldDB" id="A0A1R3HNG6"/>
<keyword evidence="1" id="KW-0812">Transmembrane</keyword>
<keyword evidence="1" id="KW-1133">Transmembrane helix</keyword>
<dbReference type="EMBL" id="AWUE01019728">
    <property type="protein sequence ID" value="OMO71832.1"/>
    <property type="molecule type" value="Genomic_DNA"/>
</dbReference>
<accession>A0A1R3HNG6</accession>
<reference evidence="3" key="1">
    <citation type="submission" date="2013-09" db="EMBL/GenBank/DDBJ databases">
        <title>Corchorus olitorius genome sequencing.</title>
        <authorList>
            <person name="Alam M."/>
            <person name="Haque M.S."/>
            <person name="Islam M.S."/>
            <person name="Emdad E.M."/>
            <person name="Islam M.M."/>
            <person name="Ahmed B."/>
            <person name="Halim A."/>
            <person name="Hossen Q.M.M."/>
            <person name="Hossain M.Z."/>
            <person name="Ahmed R."/>
            <person name="Khan M.M."/>
            <person name="Islam R."/>
            <person name="Rashid M.M."/>
            <person name="Khan S.A."/>
            <person name="Rahman M.S."/>
            <person name="Alam M."/>
            <person name="Yahiya A.S."/>
            <person name="Khan M.S."/>
            <person name="Azam M.S."/>
            <person name="Haque T."/>
            <person name="Lashkar M.Z.H."/>
            <person name="Akhand A.I."/>
            <person name="Morshed G."/>
            <person name="Roy S."/>
            <person name="Uddin K.S."/>
            <person name="Rabeya T."/>
            <person name="Hossain A.S."/>
            <person name="Chowdhury A."/>
            <person name="Snigdha A.R."/>
            <person name="Mortoza M.S."/>
            <person name="Matin S.A."/>
            <person name="Hoque S.M.E."/>
            <person name="Islam M.K."/>
            <person name="Roy D.K."/>
            <person name="Haider R."/>
            <person name="Moosa M.M."/>
            <person name="Elias S.M."/>
            <person name="Hasan A.M."/>
            <person name="Jahan S."/>
            <person name="Shafiuddin M."/>
            <person name="Mahmood N."/>
            <person name="Shommy N.S."/>
        </authorList>
    </citation>
    <scope>NUCLEOTIDE SEQUENCE [LARGE SCALE GENOMIC DNA]</scope>
    <source>
        <strain evidence="3">cv. O-4</strain>
    </source>
</reference>
<dbReference type="OrthoDB" id="5963193at2759"/>
<keyword evidence="1" id="KW-0472">Membrane</keyword>
<protein>
    <submittedName>
        <fullName evidence="2">Uncharacterized protein</fullName>
    </submittedName>
</protein>
<evidence type="ECO:0000313" key="2">
    <source>
        <dbReference type="EMBL" id="OMO71832.1"/>
    </source>
</evidence>
<name>A0A1R3HNG6_9ROSI</name>
<feature type="transmembrane region" description="Helical" evidence="1">
    <location>
        <begin position="28"/>
        <end position="48"/>
    </location>
</feature>
<evidence type="ECO:0000256" key="1">
    <source>
        <dbReference type="SAM" id="Phobius"/>
    </source>
</evidence>
<comment type="caution">
    <text evidence="2">The sequence shown here is derived from an EMBL/GenBank/DDBJ whole genome shotgun (WGS) entry which is preliminary data.</text>
</comment>
<evidence type="ECO:0000313" key="3">
    <source>
        <dbReference type="Proteomes" id="UP000187203"/>
    </source>
</evidence>
<sequence>MSGFTEKERKLAVQSLFGKVLYLSEVNAGFLTPGLMGLHVVFICWCAIRRHDF</sequence>
<gene>
    <name evidence="2" type="ORF">COLO4_28007</name>
</gene>
<keyword evidence="3" id="KW-1185">Reference proteome</keyword>
<proteinExistence type="predicted"/>